<evidence type="ECO:0000313" key="2">
    <source>
        <dbReference type="EMBL" id="MBV2361526.1"/>
    </source>
</evidence>
<reference evidence="2" key="1">
    <citation type="submission" date="2021-06" db="EMBL/GenBank/DDBJ databases">
        <title>Thalassococcus sp. CAU 1522 isolated from sea sand, Republic of Korea.</title>
        <authorList>
            <person name="Kim W."/>
        </authorList>
    </citation>
    <scope>NUCLEOTIDE SEQUENCE</scope>
    <source>
        <strain evidence="2">CAU 1522</strain>
    </source>
</reference>
<comment type="caution">
    <text evidence="2">The sequence shown here is derived from an EMBL/GenBank/DDBJ whole genome shotgun (WGS) entry which is preliminary data.</text>
</comment>
<dbReference type="Pfam" id="PF03372">
    <property type="entry name" value="Exo_endo_phos"/>
    <property type="match status" value="1"/>
</dbReference>
<dbReference type="CDD" id="cd04486">
    <property type="entry name" value="YhcR_OBF_like"/>
    <property type="match status" value="1"/>
</dbReference>
<dbReference type="Proteomes" id="UP001166293">
    <property type="component" value="Unassembled WGS sequence"/>
</dbReference>
<keyword evidence="3" id="KW-1185">Reference proteome</keyword>
<proteinExistence type="predicted"/>
<dbReference type="PANTHER" id="PTHR42834:SF1">
    <property type="entry name" value="ENDONUCLEASE_EXONUCLEASE_PHOSPHATASE FAMILY PROTEIN (AFU_ORTHOLOGUE AFUA_3G09210)"/>
    <property type="match status" value="1"/>
</dbReference>
<dbReference type="InterPro" id="IPR008334">
    <property type="entry name" value="5'-Nucleotdase_C"/>
</dbReference>
<sequence length="1605" mass="166950">MTLWINEFHYDNDGTDTGEFIELAGPESTDLTGWSIVLYNGSNGTAYSTQSLMGLAPTGVLNGIGFWTVTYPSNGIQNGAPDGIALVDDSGTVIEFLSYEGSFTAVGGPADGMTSLDIGQAENSGTPIGFSLQRIGMGREAADFFGWSTPQGETPGGVNTGQTIADDDDTGGGGGGGPTSGVFTLEILHVADQEAGAAAVIDAPNLSAVMNALEAQDLGADGVADNTLRLSSGDAFIPGVFYDASEAIYGQGGVADILIQNELGLQAIALGNHEFDFGTAELATLISGAGIAGFDGTLFPYLSGNLDFSTDASLAPLAVADGGAPLAGTLTGSVVLVENGELIGVVGATTPTLGSISSSGGVGIQPAPFGAMPSDAELDALAAIIQADVDALLATNDGLNKIVLLAHMQRFEIELALAERLSGVDVIVGGGSNTRLFDDNDIPRAGDSDQGQYPQFVADADGGVTAVVNTDGSYKYVGRLVIDFDEDGRIVPGSYDADVSGAYATDAAGVAALGAEALVDPEIRAIAEAVEAQIVATESNVFGVSNVFLNGNRSGEATDGVRTQETNLGNLTADANLAYAQAFDGDVVMSIKNGGGIRASIGETLVPPGGTQAERLPNAEIVDGDGAIVKPAGGISQKDIQTTLAFNNGLTLLTLSAAEIVALLEHGVAALPGVAGQFAQVGGVEFTYDPDLPAGSRILNAEIVDENGRPVARLVQNGEIVEPLAEYRVVTLDFLAAPRFDAAGNFIRGGDGYPFPNTNTDPALGAVGDPAVIARVNATPLEQVGIATGDAIFADDGTEQDALAEYLSDRFDPATGGAAFDEADVAGAFDERILSVNDYTPIYAIQGAALVSPLLGQSVTTRGIVTAVDSNGFYLQDEYGDGDDATSDALFVFTGSAPTVASGDEIVISGTVSEFTPGGASTGNQSTTQISGVTSIFTVETGQVLPAAVTIGEGGRALPTEAIDDDPSTFDPATDGLDFFESLEGMRVSVDNLHVTEATNRFGEVFGVSGNATGLSQRGTLNISPDDFNPERIQFNFDRGVFDEPAPLLDVGDIVANVTGVVSYAFGNYEILPTQALGAVIDGGLQAETTSIAASATQLTIASYNVLNLDPNDADGDTDVADGRFEAVARHILENMGTPDIVGLQEIQDNTGSDDDGVTAADQTLARLLEALDRVDDGVVNGSQSYAFIDNTFIDNNASGGQPGANIRTAFLYNTERVSLVEGSVGTIGTQAPGGSFDGARLPLVASFAFNGETVTVINNHFSSKGGSQPIMGTTQPFEELQNALNPDGSPVVNGSLDERLVQATAVAYEVEQRLVDDPDAKIAVVGDFNEFEFVRPLEILEEAGLTNLTNSLPEDERYSFVFQGNSQSLDHILVSEALAGGAQFDAVHVNAEFASTDERASDHDPLVAGLVIEPAVPETETVTVAFNTARNFFFFRETVADITVGENSAREHLSLFAKTEVLDFADVTLRSEGPGVDFLLPWNGHLGIWSGGERRADRREINDDEFLFIDLGGDADRLALDFKGNRGRVEIAFFDDGQLVGEDVFRFRGGEFEIETATLFDEVRISDGGRKGLRLEGFEFDRRVDDDPFEIAAIASASDGSDFL</sequence>
<dbReference type="RefSeq" id="WP_217779918.1">
    <property type="nucleotide sequence ID" value="NZ_JAHRWL010000003.1"/>
</dbReference>
<dbReference type="PROSITE" id="PS51841">
    <property type="entry name" value="LTD"/>
    <property type="match status" value="1"/>
</dbReference>
<name>A0ABS6NBX9_9RHOB</name>
<accession>A0ABS6NBX9</accession>
<evidence type="ECO:0000259" key="1">
    <source>
        <dbReference type="PROSITE" id="PS51841"/>
    </source>
</evidence>
<dbReference type="InterPro" id="IPR005135">
    <property type="entry name" value="Endo/exonuclease/phosphatase"/>
</dbReference>
<dbReference type="PANTHER" id="PTHR42834">
    <property type="entry name" value="ENDONUCLEASE/EXONUCLEASE/PHOSPHATASE FAMILY PROTEIN (AFU_ORTHOLOGUE AFUA_3G09210)"/>
    <property type="match status" value="1"/>
</dbReference>
<dbReference type="CDD" id="cd10283">
    <property type="entry name" value="MnuA_DNase1-like"/>
    <property type="match status" value="1"/>
</dbReference>
<gene>
    <name evidence="2" type="ORF">KUH32_17315</name>
</gene>
<protein>
    <submittedName>
        <fullName evidence="2">5'-nucleotidase C-terminal domain-containing protein</fullName>
    </submittedName>
</protein>
<dbReference type="Pfam" id="PF02872">
    <property type="entry name" value="5_nucleotid_C"/>
    <property type="match status" value="1"/>
</dbReference>
<dbReference type="EMBL" id="JAHRWL010000003">
    <property type="protein sequence ID" value="MBV2361526.1"/>
    <property type="molecule type" value="Genomic_DNA"/>
</dbReference>
<dbReference type="InterPro" id="IPR001322">
    <property type="entry name" value="Lamin_tail_dom"/>
</dbReference>
<evidence type="ECO:0000313" key="3">
    <source>
        <dbReference type="Proteomes" id="UP001166293"/>
    </source>
</evidence>
<organism evidence="2 3">
    <name type="scientific">Thalassococcus arenae</name>
    <dbReference type="NCBI Taxonomy" id="2851652"/>
    <lineage>
        <taxon>Bacteria</taxon>
        <taxon>Pseudomonadati</taxon>
        <taxon>Pseudomonadota</taxon>
        <taxon>Alphaproteobacteria</taxon>
        <taxon>Rhodobacterales</taxon>
        <taxon>Roseobacteraceae</taxon>
        <taxon>Thalassococcus</taxon>
    </lineage>
</organism>
<feature type="domain" description="LTD" evidence="1">
    <location>
        <begin position="1"/>
        <end position="101"/>
    </location>
</feature>